<evidence type="ECO:0000313" key="9">
    <source>
        <dbReference type="Proteomes" id="UP001150942"/>
    </source>
</evidence>
<dbReference type="GO" id="GO:0008270">
    <property type="term" value="F:zinc ion binding"/>
    <property type="evidence" value="ECO:0007669"/>
    <property type="project" value="InterPro"/>
</dbReference>
<dbReference type="GO" id="GO:0003677">
    <property type="term" value="F:DNA binding"/>
    <property type="evidence" value="ECO:0007669"/>
    <property type="project" value="UniProtKB-KW"/>
</dbReference>
<evidence type="ECO:0000256" key="6">
    <source>
        <dbReference type="SAM" id="MobiDB-lite"/>
    </source>
</evidence>
<evidence type="ECO:0000256" key="1">
    <source>
        <dbReference type="ARBA" id="ARBA00022723"/>
    </source>
</evidence>
<comment type="caution">
    <text evidence="8">The sequence shown here is derived from an EMBL/GenBank/DDBJ whole genome shotgun (WGS) entry which is preliminary data.</text>
</comment>
<feature type="region of interest" description="Disordered" evidence="6">
    <location>
        <begin position="321"/>
        <end position="341"/>
    </location>
</feature>
<evidence type="ECO:0000256" key="2">
    <source>
        <dbReference type="ARBA" id="ARBA00023015"/>
    </source>
</evidence>
<protein>
    <recommendedName>
        <fullName evidence="7">Zn(2)-C6 fungal-type domain-containing protein</fullName>
    </recommendedName>
</protein>
<name>A0A9W9JAJ8_9EURO</name>
<feature type="compositionally biased region" description="Low complexity" evidence="6">
    <location>
        <begin position="321"/>
        <end position="335"/>
    </location>
</feature>
<keyword evidence="3" id="KW-0238">DNA-binding</keyword>
<gene>
    <name evidence="8" type="ORF">N7449_009686</name>
</gene>
<accession>A0A9W9JAJ8</accession>
<dbReference type="PRINTS" id="PR00755">
    <property type="entry name" value="AFLATOXINBRP"/>
</dbReference>
<evidence type="ECO:0000256" key="4">
    <source>
        <dbReference type="ARBA" id="ARBA00023163"/>
    </source>
</evidence>
<proteinExistence type="predicted"/>
<keyword evidence="5" id="KW-0539">Nucleus</keyword>
<evidence type="ECO:0000256" key="3">
    <source>
        <dbReference type="ARBA" id="ARBA00023125"/>
    </source>
</evidence>
<reference evidence="8" key="1">
    <citation type="submission" date="2022-11" db="EMBL/GenBank/DDBJ databases">
        <authorList>
            <person name="Petersen C."/>
        </authorList>
    </citation>
    <scope>NUCLEOTIDE SEQUENCE</scope>
    <source>
        <strain evidence="8">IBT 20477</strain>
    </source>
</reference>
<keyword evidence="4" id="KW-0804">Transcription</keyword>
<dbReference type="Gene3D" id="4.10.240.10">
    <property type="entry name" value="Zn(2)-C6 fungal-type DNA-binding domain"/>
    <property type="match status" value="1"/>
</dbReference>
<dbReference type="Pfam" id="PF08493">
    <property type="entry name" value="AflR"/>
    <property type="match status" value="1"/>
</dbReference>
<dbReference type="SMART" id="SM00066">
    <property type="entry name" value="GAL4"/>
    <property type="match status" value="1"/>
</dbReference>
<evidence type="ECO:0000313" key="8">
    <source>
        <dbReference type="EMBL" id="KAJ5193544.1"/>
    </source>
</evidence>
<dbReference type="InterPro" id="IPR036864">
    <property type="entry name" value="Zn2-C6_fun-type_DNA-bd_sf"/>
</dbReference>
<dbReference type="Proteomes" id="UP001150942">
    <property type="component" value="Unassembled WGS sequence"/>
</dbReference>
<dbReference type="SUPFAM" id="SSF57701">
    <property type="entry name" value="Zn2/Cys6 DNA-binding domain"/>
    <property type="match status" value="1"/>
</dbReference>
<evidence type="ECO:0000259" key="7">
    <source>
        <dbReference type="PROSITE" id="PS50048"/>
    </source>
</evidence>
<dbReference type="GO" id="GO:0005634">
    <property type="term" value="C:nucleus"/>
    <property type="evidence" value="ECO:0007669"/>
    <property type="project" value="InterPro"/>
</dbReference>
<dbReference type="PROSITE" id="PS50048">
    <property type="entry name" value="ZN2_CY6_FUNGAL_2"/>
    <property type="match status" value="1"/>
</dbReference>
<dbReference type="InterPro" id="IPR050675">
    <property type="entry name" value="OAF3"/>
</dbReference>
<keyword evidence="9" id="KW-1185">Reference proteome</keyword>
<evidence type="ECO:0000256" key="5">
    <source>
        <dbReference type="ARBA" id="ARBA00023242"/>
    </source>
</evidence>
<dbReference type="EMBL" id="JAPQKQ010000006">
    <property type="protein sequence ID" value="KAJ5193544.1"/>
    <property type="molecule type" value="Genomic_DNA"/>
</dbReference>
<feature type="domain" description="Zn(2)-C6 fungal-type" evidence="7">
    <location>
        <begin position="18"/>
        <end position="48"/>
    </location>
</feature>
<keyword evidence="2" id="KW-0805">Transcription regulation</keyword>
<organism evidence="8 9">
    <name type="scientific">Penicillium cf. viridicatum</name>
    <dbReference type="NCBI Taxonomy" id="2972119"/>
    <lineage>
        <taxon>Eukaryota</taxon>
        <taxon>Fungi</taxon>
        <taxon>Dikarya</taxon>
        <taxon>Ascomycota</taxon>
        <taxon>Pezizomycotina</taxon>
        <taxon>Eurotiomycetes</taxon>
        <taxon>Eurotiomycetidae</taxon>
        <taxon>Eurotiales</taxon>
        <taxon>Aspergillaceae</taxon>
        <taxon>Penicillium</taxon>
    </lineage>
</organism>
<dbReference type="OrthoDB" id="2740448at2759"/>
<keyword evidence="1" id="KW-0479">Metal-binding</keyword>
<dbReference type="CDD" id="cd00067">
    <property type="entry name" value="GAL4"/>
    <property type="match status" value="1"/>
</dbReference>
<dbReference type="PANTHER" id="PTHR31069">
    <property type="entry name" value="OLEATE-ACTIVATED TRANSCRIPTION FACTOR 1-RELATED"/>
    <property type="match status" value="1"/>
</dbReference>
<dbReference type="GO" id="GO:0000981">
    <property type="term" value="F:DNA-binding transcription factor activity, RNA polymerase II-specific"/>
    <property type="evidence" value="ECO:0007669"/>
    <property type="project" value="InterPro"/>
</dbReference>
<dbReference type="GO" id="GO:0045122">
    <property type="term" value="P:aflatoxin biosynthetic process"/>
    <property type="evidence" value="ECO:0007669"/>
    <property type="project" value="InterPro"/>
</dbReference>
<reference evidence="8" key="2">
    <citation type="journal article" date="2023" name="IMA Fungus">
        <title>Comparative genomic study of the Penicillium genus elucidates a diverse pangenome and 15 lateral gene transfer events.</title>
        <authorList>
            <person name="Petersen C."/>
            <person name="Sorensen T."/>
            <person name="Nielsen M.R."/>
            <person name="Sondergaard T.E."/>
            <person name="Sorensen J.L."/>
            <person name="Fitzpatrick D.A."/>
            <person name="Frisvad J.C."/>
            <person name="Nielsen K.L."/>
        </authorList>
    </citation>
    <scope>NUCLEOTIDE SEQUENCE</scope>
    <source>
        <strain evidence="8">IBT 20477</strain>
    </source>
</reference>
<dbReference type="InterPro" id="IPR001138">
    <property type="entry name" value="Zn2Cys6_DnaBD"/>
</dbReference>
<dbReference type="AlphaFoldDB" id="A0A9W9JAJ8"/>
<dbReference type="Pfam" id="PF00172">
    <property type="entry name" value="Zn_clus"/>
    <property type="match status" value="1"/>
</dbReference>
<dbReference type="PANTHER" id="PTHR31069:SF31">
    <property type="entry name" value="MONODICTYPHENONE CLUSTER TRANSCRIPTION FACTOR-RELATED"/>
    <property type="match status" value="1"/>
</dbReference>
<sequence>MVTIRSPGSQTRRKFKESCSQCAFVKVKCGKEKPTCARCQTRGLRCNYEVSHRAGRRPAAERVLSTDRISTSTRATPVPQSPPAVPSDKIVDFAAQFSASLPSAIDELCGLALPNVHSMPGTEMPTGEGLSPYLLGVLPSERSSCDNAMKSTGGRLDTLSLALVDPYKLWPGLGDIPNQFDSLGTSSSSSTSSLCNGALMGQNSCSQKMLAVLSGAQNDTHYKPWLLSPSSPGVEIAMGCNRNILEVATSALECPCLQANHQLRYLLVFAAMDVLARHAAVAASGPAGCEDKVARASVAFGELHRVLQFIDILFHQCRQRPSSSSSLTSPRRSPTPLQPLNFPDSIDPMVMASGQTSVAESPPEFDFDDDINQIQTETDDRMFDLVFLPLEAEVRRQFETVRDVIKSILRNV</sequence>
<dbReference type="PROSITE" id="PS00463">
    <property type="entry name" value="ZN2_CY6_FUNGAL_1"/>
    <property type="match status" value="1"/>
</dbReference>
<dbReference type="InterPro" id="IPR013700">
    <property type="entry name" value="AflR"/>
</dbReference>